<dbReference type="eggNOG" id="ENOG502S3E1">
    <property type="taxonomic scope" value="Eukaryota"/>
</dbReference>
<dbReference type="PANTHER" id="PTHR47942:SF63">
    <property type="entry name" value="PENTATRICOPEPTIDE REPEAT-CONTAINING PROTEIN"/>
    <property type="match status" value="1"/>
</dbReference>
<comment type="caution">
    <text evidence="2">The sequence shown here is derived from an EMBL/GenBank/DDBJ whole genome shotgun (WGS) entry which is preliminary data.</text>
</comment>
<accession>W9XN05</accession>
<protein>
    <recommendedName>
        <fullName evidence="4">Pentatricopeptide repeat domain-containing protein</fullName>
    </recommendedName>
</protein>
<name>W9XN05_9EURO</name>
<evidence type="ECO:0008006" key="4">
    <source>
        <dbReference type="Google" id="ProtNLM"/>
    </source>
</evidence>
<dbReference type="HOGENOM" id="CLU_014148_0_1_1"/>
<proteinExistence type="predicted"/>
<keyword evidence="1" id="KW-0677">Repeat</keyword>
<dbReference type="OrthoDB" id="185373at2759"/>
<organism evidence="2 3">
    <name type="scientific">Capronia epimyces CBS 606.96</name>
    <dbReference type="NCBI Taxonomy" id="1182542"/>
    <lineage>
        <taxon>Eukaryota</taxon>
        <taxon>Fungi</taxon>
        <taxon>Dikarya</taxon>
        <taxon>Ascomycota</taxon>
        <taxon>Pezizomycotina</taxon>
        <taxon>Eurotiomycetes</taxon>
        <taxon>Chaetothyriomycetidae</taxon>
        <taxon>Chaetothyriales</taxon>
        <taxon>Herpotrichiellaceae</taxon>
        <taxon>Capronia</taxon>
    </lineage>
</organism>
<dbReference type="PANTHER" id="PTHR47942">
    <property type="entry name" value="TETRATRICOPEPTIDE REPEAT (TPR)-LIKE SUPERFAMILY PROTEIN-RELATED"/>
    <property type="match status" value="1"/>
</dbReference>
<dbReference type="Gene3D" id="1.25.40.10">
    <property type="entry name" value="Tetratricopeptide repeat domain"/>
    <property type="match status" value="1"/>
</dbReference>
<sequence length="755" mass="85786">MRQGPFGPDSEFMRSFPASEREALLKALEEEGVLPREDLDLITDEELDELAKDEKEIKRESQEKSTLKVTLGIPARDKIYVKRFNLALQEAEKGPPNERIYFALWKWYLRCQQHVANFSIIIPEDVWHFLWKTQSTKYYRPKHLQMLAGDMNKAEVPLEDKEWIQYIDALRANGDIAAAAETWEGRRSRLGLNDDLAEEFWVAGIQIYVELGKPHKAQTLAFECYDHTTLVDPDVLVMVISAWAKSQNPTAAERAWFCYLELRRRLESSEDDDTIVGVLGRISSVLLDAGRTELALAVFKDMFLLRARSPSDSWKTFQEVAKQSQGAQSSSEDMVSRIGLATLAVLPRSFHNKFFFASWIKWLLGEDKVDEAALVVELMYERGVKPDARHLNGLIAAWVRAGSPSARQKAENTAWLMIQARIDLVQSRLSQEAGTAQAKPSASLPVKQTPFFLRRGAPAATIETFSILLLHYTRRSDFVNANRLTDIMTVSAQINPNSFIMNHWLYASLRLGRIPDVWTKYCTLRQSIAPDLETFAALWDTAKTHYGSPAAHNQRFPDARTLFAEMQEWLESLQPEKRDSAKDEFSAEFYEQIIRCFCLSYDMHGTLCALYGLRNSFNMLPHEEITRLIIMQAARSFATDFAPTPPGGRNRRISKSSQYQTAVKTLTEIVVAMMDKNMQEAEADPEAFSDLESREAKQLRLDVLASFLCMVMEKTSKGGDGDGGMVQDVLEAAAQMKTAVPTDVLDRRDWDDTQV</sequence>
<dbReference type="EMBL" id="AMGY01000009">
    <property type="protein sequence ID" value="EXJ78331.1"/>
    <property type="molecule type" value="Genomic_DNA"/>
</dbReference>
<dbReference type="RefSeq" id="XP_007737776.1">
    <property type="nucleotide sequence ID" value="XM_007739586.1"/>
</dbReference>
<evidence type="ECO:0000256" key="1">
    <source>
        <dbReference type="ARBA" id="ARBA00022737"/>
    </source>
</evidence>
<evidence type="ECO:0000313" key="3">
    <source>
        <dbReference type="Proteomes" id="UP000019478"/>
    </source>
</evidence>
<dbReference type="InterPro" id="IPR011990">
    <property type="entry name" value="TPR-like_helical_dom_sf"/>
</dbReference>
<dbReference type="GeneID" id="19173576"/>
<dbReference type="InterPro" id="IPR051222">
    <property type="entry name" value="PPR/CCM1_RNA-binding"/>
</dbReference>
<keyword evidence="3" id="KW-1185">Reference proteome</keyword>
<dbReference type="Proteomes" id="UP000019478">
    <property type="component" value="Unassembled WGS sequence"/>
</dbReference>
<gene>
    <name evidence="2" type="ORF">A1O3_09492</name>
</gene>
<dbReference type="AlphaFoldDB" id="W9XN05"/>
<reference evidence="2 3" key="1">
    <citation type="submission" date="2013-03" db="EMBL/GenBank/DDBJ databases">
        <title>The Genome Sequence of Capronia epimyces CBS 606.96.</title>
        <authorList>
            <consortium name="The Broad Institute Genomics Platform"/>
            <person name="Cuomo C."/>
            <person name="de Hoog S."/>
            <person name="Gorbushina A."/>
            <person name="Walker B."/>
            <person name="Young S.K."/>
            <person name="Zeng Q."/>
            <person name="Gargeya S."/>
            <person name="Fitzgerald M."/>
            <person name="Haas B."/>
            <person name="Abouelleil A."/>
            <person name="Allen A.W."/>
            <person name="Alvarado L."/>
            <person name="Arachchi H.M."/>
            <person name="Berlin A.M."/>
            <person name="Chapman S.B."/>
            <person name="Gainer-Dewar J."/>
            <person name="Goldberg J."/>
            <person name="Griggs A."/>
            <person name="Gujja S."/>
            <person name="Hansen M."/>
            <person name="Howarth C."/>
            <person name="Imamovic A."/>
            <person name="Ireland A."/>
            <person name="Larimer J."/>
            <person name="McCowan C."/>
            <person name="Murphy C."/>
            <person name="Pearson M."/>
            <person name="Poon T.W."/>
            <person name="Priest M."/>
            <person name="Roberts A."/>
            <person name="Saif S."/>
            <person name="Shea T."/>
            <person name="Sisk P."/>
            <person name="Sykes S."/>
            <person name="Wortman J."/>
            <person name="Nusbaum C."/>
            <person name="Birren B."/>
        </authorList>
    </citation>
    <scope>NUCLEOTIDE SEQUENCE [LARGE SCALE GENOMIC DNA]</scope>
    <source>
        <strain evidence="2 3">CBS 606.96</strain>
    </source>
</reference>
<evidence type="ECO:0000313" key="2">
    <source>
        <dbReference type="EMBL" id="EXJ78331.1"/>
    </source>
</evidence>